<reference evidence="2" key="1">
    <citation type="submission" date="2015-09" db="EMBL/GenBank/DDBJ databases">
        <authorList>
            <person name="Fill T.P."/>
            <person name="Baretta J.F."/>
            <person name="de Almeida L.G."/>
            <person name="Rocha M."/>
            <person name="de Souza D.H."/>
            <person name="Malavazi I."/>
            <person name="Cerdeira L.T."/>
            <person name="Hong H."/>
            <person name="Samborskyy M."/>
            <person name="de Vasconcelos A.T."/>
            <person name="Leadlay P."/>
            <person name="Rodrigues-Filho E."/>
        </authorList>
    </citation>
    <scope>NUCLEOTIDE SEQUENCE [LARGE SCALE GENOMIC DNA]</scope>
    <source>
        <strain evidence="2">LaBioMMi 136</strain>
    </source>
</reference>
<comment type="caution">
    <text evidence="1">The sequence shown here is derived from an EMBL/GenBank/DDBJ whole genome shotgun (WGS) entry which is preliminary data.</text>
</comment>
<dbReference type="Proteomes" id="UP000190744">
    <property type="component" value="Unassembled WGS sequence"/>
</dbReference>
<evidence type="ECO:0000313" key="2">
    <source>
        <dbReference type="Proteomes" id="UP000190744"/>
    </source>
</evidence>
<dbReference type="Gene3D" id="3.40.30.120">
    <property type="match status" value="1"/>
</dbReference>
<protein>
    <submittedName>
        <fullName evidence="1">Uncharacterized protein</fullName>
    </submittedName>
</protein>
<proteinExistence type="predicted"/>
<gene>
    <name evidence="1" type="ORF">PEBR_40492</name>
</gene>
<evidence type="ECO:0000313" key="1">
    <source>
        <dbReference type="EMBL" id="OOQ82635.1"/>
    </source>
</evidence>
<dbReference type="EMBL" id="LJBN01000216">
    <property type="protein sequence ID" value="OOQ82635.1"/>
    <property type="molecule type" value="Genomic_DNA"/>
</dbReference>
<dbReference type="AlphaFoldDB" id="A0A1S9RB74"/>
<accession>A0A1S9RB74</accession>
<sequence length="88" mass="9633">MFSSNFEFAIQEAVNQLPDKLASELSVQVVVKGVDFLLQPGQQKWDDVVPLKQGLAVLVRPDQHIIAVLDRNTGAAQVLEVLGGHLGW</sequence>
<name>A0A1S9RB74_PENBI</name>
<organism evidence="1 2">
    <name type="scientific">Penicillium brasilianum</name>
    <dbReference type="NCBI Taxonomy" id="104259"/>
    <lineage>
        <taxon>Eukaryota</taxon>
        <taxon>Fungi</taxon>
        <taxon>Dikarya</taxon>
        <taxon>Ascomycota</taxon>
        <taxon>Pezizomycotina</taxon>
        <taxon>Eurotiomycetes</taxon>
        <taxon>Eurotiomycetidae</taxon>
        <taxon>Eurotiales</taxon>
        <taxon>Aspergillaceae</taxon>
        <taxon>Penicillium</taxon>
    </lineage>
</organism>